<name>B0CB73_ACAM1</name>
<keyword evidence="4" id="KW-1185">Reference proteome</keyword>
<evidence type="ECO:0000313" key="4">
    <source>
        <dbReference type="Proteomes" id="UP000000268"/>
    </source>
</evidence>
<evidence type="ECO:0000313" key="3">
    <source>
        <dbReference type="EMBL" id="ABW26712.1"/>
    </source>
</evidence>
<sequence>MSNVSLSEQAWSLDHGALIDLGQRQNNLLIIQDLDGVCMGLVKDPLTRTLDPAYVRAARQLDGHFYVLTNGEHIGNRGVNRIVEKTFDAETVVQEGLYLPGLAAGGVQWQDRFGSVSHPGVSDQELAFLAAVPEQISQRLQQFFQTLAEDSSQIQPCIQAAVLDNPVSPTANLNVFYDLLADRTEVYARLQQEMQTLTAELLTQAQDQGLGQSFFVHYAPNLGKDSQGNEILQPATPEEAGTTDFQFMLQGGIKEAGVLAILNRYYHQRTGQYPLGADFNARQAPPSHAELVDLVKEKFDSGQMPTLIGVGDTVTSKAIEEQGELRFQRGGSDRNFLHLIQSLGQEFKTNNVVVYVDSSGGEVKNRKPLQLEHILDSPAGSQVSHRVVTGPGDDRDTDDPLTLNVVFPEGHTQYIQCFQAIAQGRHQ</sequence>
<dbReference type="RefSeq" id="WP_012162229.1">
    <property type="nucleotide sequence ID" value="NC_009925.1"/>
</dbReference>
<organism evidence="3 4">
    <name type="scientific">Acaryochloris marina (strain MBIC 11017)</name>
    <dbReference type="NCBI Taxonomy" id="329726"/>
    <lineage>
        <taxon>Bacteria</taxon>
        <taxon>Bacillati</taxon>
        <taxon>Cyanobacteriota</taxon>
        <taxon>Cyanophyceae</taxon>
        <taxon>Acaryochloridales</taxon>
        <taxon>Acaryochloridaceae</taxon>
        <taxon>Acaryochloris</taxon>
    </lineage>
</organism>
<reference evidence="3 4" key="1">
    <citation type="journal article" date="2008" name="Proc. Natl. Acad. Sci. U.S.A.">
        <title>Niche adaptation and genome expansion in the chlorophyll d-producing cyanobacterium Acaryochloris marina.</title>
        <authorList>
            <person name="Swingley W.D."/>
            <person name="Chen M."/>
            <person name="Cheung P.C."/>
            <person name="Conrad A.L."/>
            <person name="Dejesa L.C."/>
            <person name="Hao J."/>
            <person name="Honchak B.M."/>
            <person name="Karbach L.E."/>
            <person name="Kurdoglu A."/>
            <person name="Lahiri S."/>
            <person name="Mastrian S.D."/>
            <person name="Miyashita H."/>
            <person name="Page L."/>
            <person name="Ramakrishna P."/>
            <person name="Satoh S."/>
            <person name="Sattley W.M."/>
            <person name="Shimada Y."/>
            <person name="Taylor H.L."/>
            <person name="Tomo T."/>
            <person name="Tsuchiya T."/>
            <person name="Wang Z.T."/>
            <person name="Raymond J."/>
            <person name="Mimuro M."/>
            <person name="Blankenship R.E."/>
            <person name="Touchman J.W."/>
        </authorList>
    </citation>
    <scope>NUCLEOTIDE SEQUENCE [LARGE SCALE GENOMIC DNA]</scope>
    <source>
        <strain evidence="4">MBIC 11017</strain>
    </source>
</reference>
<proteinExistence type="predicted"/>
<gene>
    <name evidence="3" type="primary">stpA</name>
    <name evidence="3" type="ordered locus">AM1_1691</name>
</gene>
<dbReference type="KEGG" id="amr:AM1_1691"/>
<dbReference type="OrthoDB" id="445107at2"/>
<dbReference type="EMBL" id="CP000828">
    <property type="protein sequence ID" value="ABW26712.1"/>
    <property type="molecule type" value="Genomic_DNA"/>
</dbReference>
<dbReference type="eggNOG" id="ENOG502Z8T5">
    <property type="taxonomic scope" value="Bacteria"/>
</dbReference>
<feature type="region of interest" description="Disordered" evidence="2">
    <location>
        <begin position="380"/>
        <end position="399"/>
    </location>
</feature>
<evidence type="ECO:0000256" key="2">
    <source>
        <dbReference type="SAM" id="MobiDB-lite"/>
    </source>
</evidence>
<evidence type="ECO:0000256" key="1">
    <source>
        <dbReference type="SAM" id="Coils"/>
    </source>
</evidence>
<dbReference type="HOGENOM" id="CLU_677803_0_0_3"/>
<dbReference type="InterPro" id="IPR012765">
    <property type="entry name" value="GGPPase"/>
</dbReference>
<feature type="coiled-coil region" evidence="1">
    <location>
        <begin position="180"/>
        <end position="207"/>
    </location>
</feature>
<dbReference type="PIRSF" id="PIRSF020945">
    <property type="entry name" value="GGPPase"/>
    <property type="match status" value="1"/>
</dbReference>
<dbReference type="Proteomes" id="UP000000268">
    <property type="component" value="Chromosome"/>
</dbReference>
<dbReference type="AlphaFoldDB" id="B0CB73"/>
<dbReference type="NCBIfam" id="TIGR02399">
    <property type="entry name" value="salt_tol_Pase"/>
    <property type="match status" value="1"/>
</dbReference>
<accession>B0CB73</accession>
<keyword evidence="1" id="KW-0175">Coiled coil</keyword>
<dbReference type="GO" id="GO:0050530">
    <property type="term" value="F:glucosylglycerol 3-phosphatase activity"/>
    <property type="evidence" value="ECO:0007669"/>
    <property type="project" value="InterPro"/>
</dbReference>
<protein>
    <submittedName>
        <fullName evidence="3">Glucosylglycerol 3-phosphatase</fullName>
    </submittedName>
</protein>
<dbReference type="STRING" id="329726.AM1_1691"/>
<dbReference type="Pfam" id="PF09506">
    <property type="entry name" value="Salt_tol_Pase"/>
    <property type="match status" value="1"/>
</dbReference>